<keyword evidence="2 5" id="KW-0812">Transmembrane</keyword>
<proteinExistence type="predicted"/>
<gene>
    <name evidence="7" type="ORF">MSTHT_1367</name>
</gene>
<feature type="transmembrane region" description="Helical" evidence="5">
    <location>
        <begin position="75"/>
        <end position="93"/>
    </location>
</feature>
<dbReference type="KEGG" id="mthr:MSTHT_1367"/>
<dbReference type="RefSeq" id="WP_048167197.1">
    <property type="nucleotide sequence ID" value="NZ_CP009501.1"/>
</dbReference>
<evidence type="ECO:0000256" key="4">
    <source>
        <dbReference type="ARBA" id="ARBA00023136"/>
    </source>
</evidence>
<evidence type="ECO:0000256" key="3">
    <source>
        <dbReference type="ARBA" id="ARBA00022989"/>
    </source>
</evidence>
<feature type="domain" description="DUF1232" evidence="6">
    <location>
        <begin position="78"/>
        <end position="111"/>
    </location>
</feature>
<protein>
    <submittedName>
        <fullName evidence="7">DUF1232 domain-containing protein</fullName>
    </submittedName>
</protein>
<sequence>MDKTDNIRMKHVEANLEHLNPIPDKVSDTSVGFPEEVRDYRYRSTNFRNVWKYLELLFSMLVDSFKGRYPLPRKTAFVLTLAFLYLITPIDIAPDILPAIGFVDDVAMFAFATGLIKSDLEDYRVWKMSHWQ</sequence>
<dbReference type="GeneID" id="24848312"/>
<dbReference type="AlphaFoldDB" id="A0A0E3KPP3"/>
<dbReference type="PATRIC" id="fig|523844.20.peg.1720"/>
<evidence type="ECO:0000313" key="7">
    <source>
        <dbReference type="EMBL" id="AKB13125.1"/>
    </source>
</evidence>
<dbReference type="Proteomes" id="UP000066529">
    <property type="component" value="Chromosome"/>
</dbReference>
<dbReference type="HOGENOM" id="CLU_110199_0_1_2"/>
<keyword evidence="4 5" id="KW-0472">Membrane</keyword>
<dbReference type="GO" id="GO:0012505">
    <property type="term" value="C:endomembrane system"/>
    <property type="evidence" value="ECO:0007669"/>
    <property type="project" value="UniProtKB-SubCell"/>
</dbReference>
<organism evidence="7 8">
    <name type="scientific">Methanosarcina thermophila (strain ATCC 43570 / DSM 1825 / OCM 12 / VKM B-1830 / TM-1)</name>
    <dbReference type="NCBI Taxonomy" id="523844"/>
    <lineage>
        <taxon>Archaea</taxon>
        <taxon>Methanobacteriati</taxon>
        <taxon>Methanobacteriota</taxon>
        <taxon>Stenosarchaea group</taxon>
        <taxon>Methanomicrobia</taxon>
        <taxon>Methanosarcinales</taxon>
        <taxon>Methanosarcinaceae</taxon>
        <taxon>Methanosarcina</taxon>
    </lineage>
</organism>
<dbReference type="Pfam" id="PF06803">
    <property type="entry name" value="DUF1232"/>
    <property type="match status" value="1"/>
</dbReference>
<reference evidence="7 8" key="1">
    <citation type="submission" date="2014-07" db="EMBL/GenBank/DDBJ databases">
        <title>Methanogenic archaea and the global carbon cycle.</title>
        <authorList>
            <person name="Henriksen J.R."/>
            <person name="Luke J."/>
            <person name="Reinhart S."/>
            <person name="Benedict M.N."/>
            <person name="Youngblut N.D."/>
            <person name="Metcalf M.E."/>
            <person name="Whitaker R.J."/>
            <person name="Metcalf W.W."/>
        </authorList>
    </citation>
    <scope>NUCLEOTIDE SEQUENCE [LARGE SCALE GENOMIC DNA]</scope>
    <source>
        <strain evidence="8">ATCC 43570 / DSM 1825 / OCM 12 / VKM B-1830 / TM-1</strain>
    </source>
</reference>
<dbReference type="InterPro" id="IPR010652">
    <property type="entry name" value="DUF1232"/>
</dbReference>
<name>A0A0E3KPP3_METTT</name>
<evidence type="ECO:0000256" key="1">
    <source>
        <dbReference type="ARBA" id="ARBA00004127"/>
    </source>
</evidence>
<dbReference type="EMBL" id="CP009501">
    <property type="protein sequence ID" value="AKB13125.1"/>
    <property type="molecule type" value="Genomic_DNA"/>
</dbReference>
<accession>A0A0E3KPP3</accession>
<comment type="subcellular location">
    <subcellularLocation>
        <location evidence="1">Endomembrane system</location>
        <topology evidence="1">Multi-pass membrane protein</topology>
    </subcellularLocation>
</comment>
<evidence type="ECO:0000259" key="6">
    <source>
        <dbReference type="Pfam" id="PF06803"/>
    </source>
</evidence>
<evidence type="ECO:0000256" key="5">
    <source>
        <dbReference type="SAM" id="Phobius"/>
    </source>
</evidence>
<dbReference type="OrthoDB" id="134519at2157"/>
<evidence type="ECO:0000313" key="8">
    <source>
        <dbReference type="Proteomes" id="UP000066529"/>
    </source>
</evidence>
<evidence type="ECO:0000256" key="2">
    <source>
        <dbReference type="ARBA" id="ARBA00022692"/>
    </source>
</evidence>
<keyword evidence="3 5" id="KW-1133">Transmembrane helix</keyword>